<dbReference type="KEGG" id="palo:E6C60_2682"/>
<gene>
    <name evidence="2" type="ORF">E6C60_2682</name>
</gene>
<feature type="region of interest" description="Disordered" evidence="1">
    <location>
        <begin position="137"/>
        <end position="157"/>
    </location>
</feature>
<reference evidence="2 3" key="1">
    <citation type="submission" date="2019-05" db="EMBL/GenBank/DDBJ databases">
        <authorList>
            <person name="Chen C."/>
        </authorList>
    </citation>
    <scope>NUCLEOTIDE SEQUENCE [LARGE SCALE GENOMIC DNA]</scope>
    <source>
        <strain evidence="2 3">HB172198</strain>
    </source>
</reference>
<dbReference type="InterPro" id="IPR025444">
    <property type="entry name" value="Monooxy_af470"/>
</dbReference>
<keyword evidence="3" id="KW-1185">Reference proteome</keyword>
<dbReference type="EMBL" id="CP040396">
    <property type="protein sequence ID" value="QCT03394.1"/>
    <property type="molecule type" value="Genomic_DNA"/>
</dbReference>
<dbReference type="Proteomes" id="UP000300879">
    <property type="component" value="Chromosome"/>
</dbReference>
<dbReference type="AlphaFoldDB" id="A0A4V1G443"/>
<evidence type="ECO:0000313" key="2">
    <source>
        <dbReference type="EMBL" id="QCT03394.1"/>
    </source>
</evidence>
<evidence type="ECO:0000256" key="1">
    <source>
        <dbReference type="SAM" id="MobiDB-lite"/>
    </source>
</evidence>
<accession>A0A4V1G443</accession>
<evidence type="ECO:0000313" key="3">
    <source>
        <dbReference type="Proteomes" id="UP000300879"/>
    </source>
</evidence>
<dbReference type="OrthoDB" id="7566033at2"/>
<proteinExistence type="predicted"/>
<dbReference type="RefSeq" id="WP_138226278.1">
    <property type="nucleotide sequence ID" value="NZ_CP040396.1"/>
</dbReference>
<name>A0A4V1G443_9BACL</name>
<organism evidence="2 3">
    <name type="scientific">Paenibacillus algicola</name>
    <dbReference type="NCBI Taxonomy" id="2565926"/>
    <lineage>
        <taxon>Bacteria</taxon>
        <taxon>Bacillati</taxon>
        <taxon>Bacillota</taxon>
        <taxon>Bacilli</taxon>
        <taxon>Bacillales</taxon>
        <taxon>Paenibacillaceae</taxon>
        <taxon>Paenibacillus</taxon>
    </lineage>
</organism>
<dbReference type="Pfam" id="PF13826">
    <property type="entry name" value="Monooxy_af470-like"/>
    <property type="match status" value="1"/>
</dbReference>
<sequence length="157" mass="18228">MGTIYPGRFTAQIEGPFVVFIIGVRINKAWAIHKWLPVTLAMSPMLQELYRNKSLGFLHASYYMSWREVMLVQYWRSFEQLEHYARNGASHLKAWRNFNLKVGASDTVGIYHETYLVDNGSYETMYSNMPVYGLARAGSHEPMTPNKDSARQRLKRT</sequence>
<protein>
    <submittedName>
        <fullName evidence="2">Uncharacterized protein</fullName>
    </submittedName>
</protein>